<gene>
    <name evidence="2" type="ORF">FM110_02330</name>
</gene>
<reference evidence="2 3" key="1">
    <citation type="submission" date="2017-02" db="EMBL/GenBank/DDBJ databases">
        <authorList>
            <person name="Peterson S.W."/>
        </authorList>
    </citation>
    <scope>NUCLEOTIDE SEQUENCE [LARGE SCALE GENOMIC DNA]</scope>
    <source>
        <strain evidence="2 3">CIP104813</strain>
    </source>
</reference>
<feature type="region of interest" description="Disordered" evidence="1">
    <location>
        <begin position="139"/>
        <end position="173"/>
    </location>
</feature>
<evidence type="ECO:0008006" key="4">
    <source>
        <dbReference type="Google" id="ProtNLM"/>
    </source>
</evidence>
<dbReference type="AlphaFoldDB" id="A0A1X6WUB7"/>
<proteinExistence type="predicted"/>
<organism evidence="2 3">
    <name type="scientific">Brachybacterium nesterenkovii</name>
    <dbReference type="NCBI Taxonomy" id="47847"/>
    <lineage>
        <taxon>Bacteria</taxon>
        <taxon>Bacillati</taxon>
        <taxon>Actinomycetota</taxon>
        <taxon>Actinomycetes</taxon>
        <taxon>Micrococcales</taxon>
        <taxon>Dermabacteraceae</taxon>
        <taxon>Brachybacterium</taxon>
    </lineage>
</organism>
<name>A0A1X6WUB7_9MICO</name>
<accession>A0A1X6WUB7</accession>
<dbReference type="EMBL" id="FWFG01000022">
    <property type="protein sequence ID" value="SLM88736.1"/>
    <property type="molecule type" value="Genomic_DNA"/>
</dbReference>
<protein>
    <recommendedName>
        <fullName evidence="4">IrrE N-terminal-like domain-containing protein</fullName>
    </recommendedName>
</protein>
<evidence type="ECO:0000313" key="2">
    <source>
        <dbReference type="EMBL" id="SLM88736.1"/>
    </source>
</evidence>
<sequence length="369" mass="38614">MSTAGPELPGLDDLFDADRREGPAEQLRALRDVLVRLPMLGAFNASLVHAQLPGAHYVATRAQWRRDFAREVRPGARPLVVLRPYAPVDFVFDVSQTDGRPLPEGILAPFRVRGPVTADGVAWFESLLPRRGIAVAAAPVSGSETATDPGAGGAPDPDASGALDPDASEAMDGQARLLDPPETAEIAPGRIVEQRHVIVLDAALAPATRLATLFRELGHVLCEHLPHPADAAGGRSRRRDLTGVGEAQRALEAECTAWLLCERLGLAVPAGEHLSALLADDADAPPFSVHAVVRAVNSIESWARGLETLARRIAGDPAPDDQVDAHPEQGAFDLEALRGEGTADDADAAGIADAAGDEDAPGAASDLTG</sequence>
<keyword evidence="3" id="KW-1185">Reference proteome</keyword>
<feature type="region of interest" description="Disordered" evidence="1">
    <location>
        <begin position="315"/>
        <end position="369"/>
    </location>
</feature>
<feature type="compositionally biased region" description="Low complexity" evidence="1">
    <location>
        <begin position="154"/>
        <end position="165"/>
    </location>
</feature>
<dbReference type="Proteomes" id="UP000195981">
    <property type="component" value="Unassembled WGS sequence"/>
</dbReference>
<evidence type="ECO:0000313" key="3">
    <source>
        <dbReference type="Proteomes" id="UP000195981"/>
    </source>
</evidence>
<evidence type="ECO:0000256" key="1">
    <source>
        <dbReference type="SAM" id="MobiDB-lite"/>
    </source>
</evidence>